<dbReference type="Proteomes" id="UP000026960">
    <property type="component" value="Chromosome 11"/>
</dbReference>
<keyword evidence="2" id="KW-1185">Reference proteome</keyword>
<evidence type="ECO:0000313" key="1">
    <source>
        <dbReference type="EnsemblPlants" id="OBART11G05800.1"/>
    </source>
</evidence>
<reference evidence="1" key="1">
    <citation type="journal article" date="2009" name="Rice">
        <title>De Novo Next Generation Sequencing of Plant Genomes.</title>
        <authorList>
            <person name="Rounsley S."/>
            <person name="Marri P.R."/>
            <person name="Yu Y."/>
            <person name="He R."/>
            <person name="Sisneros N."/>
            <person name="Goicoechea J.L."/>
            <person name="Lee S.J."/>
            <person name="Angelova A."/>
            <person name="Kudrna D."/>
            <person name="Luo M."/>
            <person name="Affourtit J."/>
            <person name="Desany B."/>
            <person name="Knight J."/>
            <person name="Niazi F."/>
            <person name="Egholm M."/>
            <person name="Wing R.A."/>
        </authorList>
    </citation>
    <scope>NUCLEOTIDE SEQUENCE [LARGE SCALE GENOMIC DNA]</scope>
    <source>
        <strain evidence="1">cv. IRGC 105608</strain>
    </source>
</reference>
<dbReference type="AlphaFoldDB" id="A0A0D3HJ76"/>
<organism evidence="1">
    <name type="scientific">Oryza barthii</name>
    <dbReference type="NCBI Taxonomy" id="65489"/>
    <lineage>
        <taxon>Eukaryota</taxon>
        <taxon>Viridiplantae</taxon>
        <taxon>Streptophyta</taxon>
        <taxon>Embryophyta</taxon>
        <taxon>Tracheophyta</taxon>
        <taxon>Spermatophyta</taxon>
        <taxon>Magnoliopsida</taxon>
        <taxon>Liliopsida</taxon>
        <taxon>Poales</taxon>
        <taxon>Poaceae</taxon>
        <taxon>BOP clade</taxon>
        <taxon>Oryzoideae</taxon>
        <taxon>Oryzeae</taxon>
        <taxon>Oryzinae</taxon>
        <taxon>Oryza</taxon>
    </lineage>
</organism>
<reference evidence="1" key="2">
    <citation type="submission" date="2015-03" db="UniProtKB">
        <authorList>
            <consortium name="EnsemblPlants"/>
        </authorList>
    </citation>
    <scope>IDENTIFICATION</scope>
</reference>
<dbReference type="Gramene" id="OBART11G05800.1">
    <property type="protein sequence ID" value="OBART11G05800.1"/>
    <property type="gene ID" value="OBART11G05800"/>
</dbReference>
<evidence type="ECO:0000313" key="2">
    <source>
        <dbReference type="Proteomes" id="UP000026960"/>
    </source>
</evidence>
<accession>A0A0D3HJ76</accession>
<dbReference type="HOGENOM" id="CLU_3377839_0_0_1"/>
<dbReference type="PaxDb" id="65489-OBART11G05800.1"/>
<proteinExistence type="predicted"/>
<sequence>MNGSCQLIVPEIKGAEKLQRADRRWDHTTEIVAM</sequence>
<name>A0A0D3HJ76_9ORYZ</name>
<dbReference type="EnsemblPlants" id="OBART11G05800.1">
    <property type="protein sequence ID" value="OBART11G05800.1"/>
    <property type="gene ID" value="OBART11G05800"/>
</dbReference>
<protein>
    <submittedName>
        <fullName evidence="1">Uncharacterized protein</fullName>
    </submittedName>
</protein>